<evidence type="ECO:0000256" key="5">
    <source>
        <dbReference type="PROSITE-ProRule" id="PRU00723"/>
    </source>
</evidence>
<evidence type="ECO:0000256" key="1">
    <source>
        <dbReference type="ARBA" id="ARBA00010043"/>
    </source>
</evidence>
<dbReference type="STRING" id="50429.A0A2B4RBF6"/>
<dbReference type="Pfam" id="PF00642">
    <property type="entry name" value="zf-CCCH"/>
    <property type="match status" value="1"/>
</dbReference>
<dbReference type="InterPro" id="IPR036855">
    <property type="entry name" value="Znf_CCCH_sf"/>
</dbReference>
<proteinExistence type="inferred from homology"/>
<feature type="zinc finger region" description="C3H1-type" evidence="5">
    <location>
        <begin position="99"/>
        <end position="126"/>
    </location>
</feature>
<dbReference type="GO" id="GO:0005829">
    <property type="term" value="C:cytosol"/>
    <property type="evidence" value="ECO:0007669"/>
    <property type="project" value="TreeGrafter"/>
</dbReference>
<feature type="compositionally biased region" description="Basic and acidic residues" evidence="7">
    <location>
        <begin position="61"/>
        <end position="80"/>
    </location>
</feature>
<feature type="domain" description="C3H1-type" evidence="8">
    <location>
        <begin position="99"/>
        <end position="126"/>
    </location>
</feature>
<feature type="compositionally biased region" description="Polar residues" evidence="7">
    <location>
        <begin position="359"/>
        <end position="394"/>
    </location>
</feature>
<comment type="similarity">
    <text evidence="1">Belongs to the ZC3H15/TMA46 family.</text>
</comment>
<gene>
    <name evidence="9" type="primary">Zc3h15</name>
    <name evidence="9" type="ORF">AWC38_SpisGene20824</name>
</gene>
<feature type="compositionally biased region" description="Acidic residues" evidence="7">
    <location>
        <begin position="304"/>
        <end position="315"/>
    </location>
</feature>
<organism evidence="9 10">
    <name type="scientific">Stylophora pistillata</name>
    <name type="common">Smooth cauliflower coral</name>
    <dbReference type="NCBI Taxonomy" id="50429"/>
    <lineage>
        <taxon>Eukaryota</taxon>
        <taxon>Metazoa</taxon>
        <taxon>Cnidaria</taxon>
        <taxon>Anthozoa</taxon>
        <taxon>Hexacorallia</taxon>
        <taxon>Scleractinia</taxon>
        <taxon>Astrocoeniina</taxon>
        <taxon>Pocilloporidae</taxon>
        <taxon>Stylophora</taxon>
    </lineage>
</organism>
<dbReference type="PANTHER" id="PTHR12681">
    <property type="entry name" value="ZINC FINGER-CONTAINING PROTEIN P48ZNF"/>
    <property type="match status" value="1"/>
</dbReference>
<evidence type="ECO:0000256" key="6">
    <source>
        <dbReference type="SAM" id="Coils"/>
    </source>
</evidence>
<keyword evidence="3 5" id="KW-0863">Zinc-finger</keyword>
<dbReference type="AlphaFoldDB" id="A0A2B4RBF6"/>
<feature type="compositionally biased region" description="Basic and acidic residues" evidence="7">
    <location>
        <begin position="7"/>
        <end position="29"/>
    </location>
</feature>
<dbReference type="EMBL" id="LSMT01000701">
    <property type="protein sequence ID" value="PFX14991.1"/>
    <property type="molecule type" value="Genomic_DNA"/>
</dbReference>
<dbReference type="InterPro" id="IPR000571">
    <property type="entry name" value="Znf_CCCH"/>
</dbReference>
<keyword evidence="6" id="KW-0175">Coiled coil</keyword>
<evidence type="ECO:0000256" key="7">
    <source>
        <dbReference type="SAM" id="MobiDB-lite"/>
    </source>
</evidence>
<dbReference type="SUPFAM" id="SSF90229">
    <property type="entry name" value="CCCH zinc finger"/>
    <property type="match status" value="1"/>
</dbReference>
<comment type="caution">
    <text evidence="9">The sequence shown here is derived from an EMBL/GenBank/DDBJ whole genome shotgun (WGS) entry which is preliminary data.</text>
</comment>
<dbReference type="GO" id="GO:0003729">
    <property type="term" value="F:mRNA binding"/>
    <property type="evidence" value="ECO:0007669"/>
    <property type="project" value="TreeGrafter"/>
</dbReference>
<dbReference type="OrthoDB" id="278280at2759"/>
<keyword evidence="4 5" id="KW-0862">Zinc</keyword>
<dbReference type="PROSITE" id="PS50103">
    <property type="entry name" value="ZF_C3H1"/>
    <property type="match status" value="2"/>
</dbReference>
<dbReference type="InterPro" id="IPR032378">
    <property type="entry name" value="ZC3H15/TMA46_C"/>
</dbReference>
<keyword evidence="2 5" id="KW-0479">Metal-binding</keyword>
<evidence type="ECO:0000313" key="10">
    <source>
        <dbReference type="Proteomes" id="UP000225706"/>
    </source>
</evidence>
<feature type="region of interest" description="Disordered" evidence="7">
    <location>
        <begin position="302"/>
        <end position="416"/>
    </location>
</feature>
<feature type="zinc finger region" description="C3H1-type" evidence="5">
    <location>
        <begin position="177"/>
        <end position="214"/>
    </location>
</feature>
<evidence type="ECO:0000256" key="3">
    <source>
        <dbReference type="ARBA" id="ARBA00022771"/>
    </source>
</evidence>
<protein>
    <submittedName>
        <fullName evidence="9">Zinc finger CCCH domain-containing protein 15</fullName>
    </submittedName>
</protein>
<dbReference type="Gene3D" id="4.10.1000.10">
    <property type="entry name" value="Zinc finger, CCCH-type"/>
    <property type="match status" value="1"/>
</dbReference>
<evidence type="ECO:0000256" key="2">
    <source>
        <dbReference type="ARBA" id="ARBA00022723"/>
    </source>
</evidence>
<feature type="domain" description="C3H1-type" evidence="8">
    <location>
        <begin position="177"/>
        <end position="214"/>
    </location>
</feature>
<accession>A0A2B4RBF6</accession>
<dbReference type="GO" id="GO:0008270">
    <property type="term" value="F:zinc ion binding"/>
    <property type="evidence" value="ECO:0007669"/>
    <property type="project" value="UniProtKB-KW"/>
</dbReference>
<evidence type="ECO:0000259" key="8">
    <source>
        <dbReference type="PROSITE" id="PS50103"/>
    </source>
</evidence>
<reference evidence="10" key="1">
    <citation type="journal article" date="2017" name="bioRxiv">
        <title>Comparative analysis of the genomes of Stylophora pistillata and Acropora digitifera provides evidence for extensive differences between species of corals.</title>
        <authorList>
            <person name="Voolstra C.R."/>
            <person name="Li Y."/>
            <person name="Liew Y.J."/>
            <person name="Baumgarten S."/>
            <person name="Zoccola D."/>
            <person name="Flot J.-F."/>
            <person name="Tambutte S."/>
            <person name="Allemand D."/>
            <person name="Aranda M."/>
        </authorList>
    </citation>
    <scope>NUCLEOTIDE SEQUENCE [LARGE SCALE GENOMIC DNA]</scope>
</reference>
<dbReference type="PANTHER" id="PTHR12681:SF0">
    <property type="entry name" value="ZINC FINGER CCCH DOMAIN-CONTAINING PROTEIN 15"/>
    <property type="match status" value="1"/>
</dbReference>
<dbReference type="GO" id="GO:0002181">
    <property type="term" value="P:cytoplasmic translation"/>
    <property type="evidence" value="ECO:0007669"/>
    <property type="project" value="TreeGrafter"/>
</dbReference>
<dbReference type="Proteomes" id="UP000225706">
    <property type="component" value="Unassembled WGS sequence"/>
</dbReference>
<feature type="region of interest" description="Disordered" evidence="7">
    <location>
        <begin position="1"/>
        <end position="80"/>
    </location>
</feature>
<dbReference type="SMART" id="SM00356">
    <property type="entry name" value="ZnF_C3H1"/>
    <property type="match status" value="2"/>
</dbReference>
<name>A0A2B4RBF6_STYPI</name>
<keyword evidence="10" id="KW-1185">Reference proteome</keyword>
<feature type="coiled-coil region" evidence="6">
    <location>
        <begin position="254"/>
        <end position="281"/>
    </location>
</feature>
<evidence type="ECO:0000313" key="9">
    <source>
        <dbReference type="EMBL" id="PFX14991.1"/>
    </source>
</evidence>
<sequence length="444" mass="50135">MPPKKKGANEPTKKTEQKKKEKIIEDKTFGLKNKKGKKQQTFVKHVTQQVKYGGNPSARKLAQEQDSKKKLTEQKKKEQEDLNQLFKPVIGQKVSAGADPKSVVCAFYKQGQCSKGDKCKFSHDITLDRKGEKRSLYVDARDVEEEELKNDTMDKWDQSKLEEVIEKKHGEKEKSMPKTEIVCKYFLEAVEKGLYGWFWSCPNGPKCIYRHALPPGFVLKKKQEKEIKEEISFEEFIETERAKLGGNLTKLTLETFLEWKKRKLKEKKEKFEKEQAKKKDDFKSGRIVGKVSGREVFLFKPELVEADADDGETTEDISIYRRAEDEEDGDENGEGTSAREITLEEMSSAAKEVDGTGTVDVSSSAAERLKTNQATSATLNENSAQQTPDTSNADENGLDEACGGVDISDGDVDASLVNGVPFEESLFEEDDIDDLELEDLEIVD</sequence>
<dbReference type="Pfam" id="PF16543">
    <property type="entry name" value="DFRP_C"/>
    <property type="match status" value="1"/>
</dbReference>
<evidence type="ECO:0000256" key="4">
    <source>
        <dbReference type="ARBA" id="ARBA00022833"/>
    </source>
</evidence>
<dbReference type="Gene3D" id="6.20.400.10">
    <property type="match status" value="1"/>
</dbReference>